<dbReference type="InterPro" id="IPR001845">
    <property type="entry name" value="HTH_ArsR_DNA-bd_dom"/>
</dbReference>
<keyword evidence="1" id="KW-0805">Transcription regulation</keyword>
<dbReference type="EMBL" id="MVOH01000007">
    <property type="protein sequence ID" value="PAU68075.1"/>
    <property type="molecule type" value="Genomic_DNA"/>
</dbReference>
<keyword evidence="2" id="KW-0238">DNA-binding</keyword>
<feature type="region of interest" description="Disordered" evidence="4">
    <location>
        <begin position="1"/>
        <end position="22"/>
    </location>
</feature>
<dbReference type="SMART" id="SM00418">
    <property type="entry name" value="HTH_ARSR"/>
    <property type="match status" value="1"/>
</dbReference>
<dbReference type="Proteomes" id="UP000218399">
    <property type="component" value="Unassembled WGS sequence"/>
</dbReference>
<gene>
    <name evidence="6" type="ORF">B1526_0789</name>
</gene>
<sequence length="222" mass="24799">MTERRLQAAERSTITNQEEASAASEEALKCMAHPARMRLLGALRVGDVQTVGELSAATGEAPGAVSYHLAQLAKAGLVEKAVTPDGDRRKSHWRACHHATNVRPDSADADVIDAFSRTAALSYQMAYERFLDVLPTLPQQWVDTCGANDRVLRLTPDETRAMVEQLNEVMRTWEHVSERRRMLIEERDRAHINADDSADIDDIEDADVEPVAIVQQVFRWVP</sequence>
<keyword evidence="3" id="KW-0804">Transcription</keyword>
<feature type="domain" description="HTH arsR-type" evidence="5">
    <location>
        <begin position="26"/>
        <end position="168"/>
    </location>
</feature>
<dbReference type="InterPro" id="IPR036388">
    <property type="entry name" value="WH-like_DNA-bd_sf"/>
</dbReference>
<dbReference type="PANTHER" id="PTHR33154">
    <property type="entry name" value="TRANSCRIPTIONAL REGULATOR, ARSR FAMILY"/>
    <property type="match status" value="1"/>
</dbReference>
<dbReference type="SUPFAM" id="SSF46785">
    <property type="entry name" value="Winged helix' DNA-binding domain"/>
    <property type="match status" value="1"/>
</dbReference>
<protein>
    <submittedName>
        <fullName evidence="6">ArsR family transcriptional regulator</fullName>
    </submittedName>
</protein>
<evidence type="ECO:0000313" key="7">
    <source>
        <dbReference type="Proteomes" id="UP000218399"/>
    </source>
</evidence>
<evidence type="ECO:0000256" key="1">
    <source>
        <dbReference type="ARBA" id="ARBA00023015"/>
    </source>
</evidence>
<accession>A0A2A2EGN9</accession>
<evidence type="ECO:0000313" key="6">
    <source>
        <dbReference type="EMBL" id="PAU68075.1"/>
    </source>
</evidence>
<dbReference type="OrthoDB" id="7945987at2"/>
<comment type="caution">
    <text evidence="6">The sequence shown here is derived from an EMBL/GenBank/DDBJ whole genome shotgun (WGS) entry which is preliminary data.</text>
</comment>
<dbReference type="CDD" id="cd00090">
    <property type="entry name" value="HTH_ARSR"/>
    <property type="match status" value="1"/>
</dbReference>
<dbReference type="Pfam" id="PF12840">
    <property type="entry name" value="HTH_20"/>
    <property type="match status" value="1"/>
</dbReference>
<dbReference type="Gene3D" id="1.10.10.10">
    <property type="entry name" value="Winged helix-like DNA-binding domain superfamily/Winged helix DNA-binding domain"/>
    <property type="match status" value="1"/>
</dbReference>
<keyword evidence="7" id="KW-1185">Reference proteome</keyword>
<dbReference type="InterPro" id="IPR051081">
    <property type="entry name" value="HTH_MetalResp_TranReg"/>
</dbReference>
<dbReference type="GO" id="GO:0003700">
    <property type="term" value="F:DNA-binding transcription factor activity"/>
    <property type="evidence" value="ECO:0007669"/>
    <property type="project" value="InterPro"/>
</dbReference>
<reference evidence="6 7" key="1">
    <citation type="journal article" date="2017" name="ISME J.">
        <title>Unveiling bifidobacterial biogeography across the mammalian branch of the tree of life.</title>
        <authorList>
            <person name="Milani C."/>
            <person name="Mangifesta M."/>
            <person name="Mancabelli L."/>
            <person name="Lugli G.A."/>
            <person name="James K."/>
            <person name="Duranti S."/>
            <person name="Turroni F."/>
            <person name="Ferrario C."/>
            <person name="Ossiprandi M.C."/>
            <person name="van Sinderen D."/>
            <person name="Ventura M."/>
        </authorList>
    </citation>
    <scope>NUCLEOTIDE SEQUENCE [LARGE SCALE GENOMIC DNA]</scope>
    <source>
        <strain evidence="7">Ham19E</strain>
    </source>
</reference>
<evidence type="ECO:0000259" key="5">
    <source>
        <dbReference type="SMART" id="SM00418"/>
    </source>
</evidence>
<dbReference type="RefSeq" id="WP_095614811.1">
    <property type="nucleotide sequence ID" value="NZ_MVOH01000007.1"/>
</dbReference>
<evidence type="ECO:0000256" key="2">
    <source>
        <dbReference type="ARBA" id="ARBA00023125"/>
    </source>
</evidence>
<organism evidence="6 7">
    <name type="scientific">Bifidobacterium criceti</name>
    <dbReference type="NCBI Taxonomy" id="1960969"/>
    <lineage>
        <taxon>Bacteria</taxon>
        <taxon>Bacillati</taxon>
        <taxon>Actinomycetota</taxon>
        <taxon>Actinomycetes</taxon>
        <taxon>Bifidobacteriales</taxon>
        <taxon>Bifidobacteriaceae</taxon>
        <taxon>Bifidobacterium</taxon>
    </lineage>
</organism>
<evidence type="ECO:0000256" key="3">
    <source>
        <dbReference type="ARBA" id="ARBA00023163"/>
    </source>
</evidence>
<dbReference type="PANTHER" id="PTHR33154:SF18">
    <property type="entry name" value="ARSENICAL RESISTANCE OPERON REPRESSOR"/>
    <property type="match status" value="1"/>
</dbReference>
<dbReference type="AlphaFoldDB" id="A0A2A2EGN9"/>
<dbReference type="InterPro" id="IPR011991">
    <property type="entry name" value="ArsR-like_HTH"/>
</dbReference>
<proteinExistence type="predicted"/>
<name>A0A2A2EGN9_9BIFI</name>
<dbReference type="GO" id="GO:0003677">
    <property type="term" value="F:DNA binding"/>
    <property type="evidence" value="ECO:0007669"/>
    <property type="project" value="UniProtKB-KW"/>
</dbReference>
<evidence type="ECO:0000256" key="4">
    <source>
        <dbReference type="SAM" id="MobiDB-lite"/>
    </source>
</evidence>
<dbReference type="InterPro" id="IPR036390">
    <property type="entry name" value="WH_DNA-bd_sf"/>
</dbReference>